<accession>A0A1H9MT30</accession>
<gene>
    <name evidence="2" type="ORF">SAMN05444359_13126</name>
</gene>
<dbReference type="RefSeq" id="WP_090172496.1">
    <property type="nucleotide sequence ID" value="NZ_FOFB01000031.1"/>
</dbReference>
<evidence type="ECO:0000256" key="1">
    <source>
        <dbReference type="SAM" id="SignalP"/>
    </source>
</evidence>
<feature type="chain" id="PRO_5011509032" evidence="1">
    <location>
        <begin position="22"/>
        <end position="160"/>
    </location>
</feature>
<dbReference type="AlphaFoldDB" id="A0A1H9MT30"/>
<dbReference type="STRING" id="478744.SAMN05444359_13126"/>
<dbReference type="Proteomes" id="UP000199021">
    <property type="component" value="Unassembled WGS sequence"/>
</dbReference>
<evidence type="ECO:0000313" key="2">
    <source>
        <dbReference type="EMBL" id="SER26585.1"/>
    </source>
</evidence>
<dbReference type="InParanoid" id="A0A1H9MT30"/>
<protein>
    <submittedName>
        <fullName evidence="2">Uncharacterized protein</fullName>
    </submittedName>
</protein>
<dbReference type="OrthoDB" id="1494142at2"/>
<name>A0A1H9MT30_9BACT</name>
<keyword evidence="1" id="KW-0732">Signal</keyword>
<keyword evidence="3" id="KW-1185">Reference proteome</keyword>
<reference evidence="3" key="1">
    <citation type="submission" date="2016-10" db="EMBL/GenBank/DDBJ databases">
        <authorList>
            <person name="Varghese N."/>
            <person name="Submissions S."/>
        </authorList>
    </citation>
    <scope>NUCLEOTIDE SEQUENCE [LARGE SCALE GENOMIC DNA]</scope>
    <source>
        <strain evidence="3">DSM 24740</strain>
    </source>
</reference>
<feature type="signal peptide" evidence="1">
    <location>
        <begin position="1"/>
        <end position="21"/>
    </location>
</feature>
<proteinExistence type="predicted"/>
<dbReference type="EMBL" id="FOFB01000031">
    <property type="protein sequence ID" value="SER26585.1"/>
    <property type="molecule type" value="Genomic_DNA"/>
</dbReference>
<dbReference type="PROSITE" id="PS51257">
    <property type="entry name" value="PROKAR_LIPOPROTEIN"/>
    <property type="match status" value="1"/>
</dbReference>
<evidence type="ECO:0000313" key="3">
    <source>
        <dbReference type="Proteomes" id="UP000199021"/>
    </source>
</evidence>
<sequence>MRALCFLVLSLLLASCATDPAGNWSELDLTAYNLPVKIMAPDSAKVISSNLSSIMRDVTIKSEEDDYSIQILASQASTNDMTRLKAEQLELVRDNRYFSKVVREEDNGFIFENQIDSTSIFGFRYIIYQGDQEFVFQNGFDATYGLEAIEAMYSAVKQKK</sequence>
<organism evidence="2 3">
    <name type="scientific">Neolewinella agarilytica</name>
    <dbReference type="NCBI Taxonomy" id="478744"/>
    <lineage>
        <taxon>Bacteria</taxon>
        <taxon>Pseudomonadati</taxon>
        <taxon>Bacteroidota</taxon>
        <taxon>Saprospiria</taxon>
        <taxon>Saprospirales</taxon>
        <taxon>Lewinellaceae</taxon>
        <taxon>Neolewinella</taxon>
    </lineage>
</organism>